<dbReference type="AlphaFoldDB" id="A0A834N7V0"/>
<name>A0A834N7V0_VESVU</name>
<protein>
    <submittedName>
        <fullName evidence="2">Uncharacterized protein</fullName>
    </submittedName>
</protein>
<gene>
    <name evidence="2" type="ORF">HZH66_006872</name>
</gene>
<comment type="caution">
    <text evidence="2">The sequence shown here is derived from an EMBL/GenBank/DDBJ whole genome shotgun (WGS) entry which is preliminary data.</text>
</comment>
<proteinExistence type="predicted"/>
<evidence type="ECO:0000313" key="3">
    <source>
        <dbReference type="Proteomes" id="UP000614350"/>
    </source>
</evidence>
<feature type="region of interest" description="Disordered" evidence="1">
    <location>
        <begin position="20"/>
        <end position="44"/>
    </location>
</feature>
<feature type="compositionally biased region" description="Basic and acidic residues" evidence="1">
    <location>
        <begin position="121"/>
        <end position="152"/>
    </location>
</feature>
<dbReference type="EMBL" id="JACSEA010000006">
    <property type="protein sequence ID" value="KAF7398975.1"/>
    <property type="molecule type" value="Genomic_DNA"/>
</dbReference>
<evidence type="ECO:0000256" key="1">
    <source>
        <dbReference type="SAM" id="MobiDB-lite"/>
    </source>
</evidence>
<accession>A0A834N7V0</accession>
<dbReference type="Proteomes" id="UP000614350">
    <property type="component" value="Unassembled WGS sequence"/>
</dbReference>
<reference evidence="2" key="1">
    <citation type="journal article" date="2020" name="G3 (Bethesda)">
        <title>High-Quality Assemblies for Three Invasive Social Wasps from the &lt;i&gt;Vespula&lt;/i&gt; Genus.</title>
        <authorList>
            <person name="Harrop T.W.R."/>
            <person name="Guhlin J."/>
            <person name="McLaughlin G.M."/>
            <person name="Permina E."/>
            <person name="Stockwell P."/>
            <person name="Gilligan J."/>
            <person name="Le Lec M.F."/>
            <person name="Gruber M.A.M."/>
            <person name="Quinn O."/>
            <person name="Lovegrove M."/>
            <person name="Duncan E.J."/>
            <person name="Remnant E.J."/>
            <person name="Van Eeckhoven J."/>
            <person name="Graham B."/>
            <person name="Knapp R.A."/>
            <person name="Langford K.W."/>
            <person name="Kronenberg Z."/>
            <person name="Press M.O."/>
            <person name="Eacker S.M."/>
            <person name="Wilson-Rankin E.E."/>
            <person name="Purcell J."/>
            <person name="Lester P.J."/>
            <person name="Dearden P.K."/>
        </authorList>
    </citation>
    <scope>NUCLEOTIDE SEQUENCE</scope>
    <source>
        <strain evidence="2">Marl-1</strain>
    </source>
</reference>
<organism evidence="2 3">
    <name type="scientific">Vespula vulgaris</name>
    <name type="common">Yellow jacket</name>
    <name type="synonym">Wasp</name>
    <dbReference type="NCBI Taxonomy" id="7454"/>
    <lineage>
        <taxon>Eukaryota</taxon>
        <taxon>Metazoa</taxon>
        <taxon>Ecdysozoa</taxon>
        <taxon>Arthropoda</taxon>
        <taxon>Hexapoda</taxon>
        <taxon>Insecta</taxon>
        <taxon>Pterygota</taxon>
        <taxon>Neoptera</taxon>
        <taxon>Endopterygota</taxon>
        <taxon>Hymenoptera</taxon>
        <taxon>Apocrita</taxon>
        <taxon>Aculeata</taxon>
        <taxon>Vespoidea</taxon>
        <taxon>Vespidae</taxon>
        <taxon>Vespinae</taxon>
        <taxon>Vespula</taxon>
    </lineage>
</organism>
<sequence length="173" mass="19695">MKETSQSRYDSWKFMFEKGDPKEMGRKRRRVTSPKGVPEGRLEISNMQGKELSFENIPDKILIREKWRIFLNPKRVNLGVEGGYDGVGESEKDKMERKKRKWVKEGEEEGGGGEGGGGGAKGEKGEGGRDGEERENGEAEPRQSRTRVEHFSSCRSVRARGLLQENIYSKRFP</sequence>
<keyword evidence="3" id="KW-1185">Reference proteome</keyword>
<feature type="region of interest" description="Disordered" evidence="1">
    <location>
        <begin position="80"/>
        <end position="155"/>
    </location>
</feature>
<evidence type="ECO:0000313" key="2">
    <source>
        <dbReference type="EMBL" id="KAF7398975.1"/>
    </source>
</evidence>